<proteinExistence type="predicted"/>
<evidence type="ECO:0000313" key="1">
    <source>
        <dbReference type="EMBL" id="KAF2761357.1"/>
    </source>
</evidence>
<dbReference type="AlphaFoldDB" id="A0A6A6WI77"/>
<evidence type="ECO:0000313" key="2">
    <source>
        <dbReference type="Proteomes" id="UP000799437"/>
    </source>
</evidence>
<reference evidence="1" key="1">
    <citation type="journal article" date="2020" name="Stud. Mycol.">
        <title>101 Dothideomycetes genomes: a test case for predicting lifestyles and emergence of pathogens.</title>
        <authorList>
            <person name="Haridas S."/>
            <person name="Albert R."/>
            <person name="Binder M."/>
            <person name="Bloem J."/>
            <person name="Labutti K."/>
            <person name="Salamov A."/>
            <person name="Andreopoulos B."/>
            <person name="Baker S."/>
            <person name="Barry K."/>
            <person name="Bills G."/>
            <person name="Bluhm B."/>
            <person name="Cannon C."/>
            <person name="Castanera R."/>
            <person name="Culley D."/>
            <person name="Daum C."/>
            <person name="Ezra D."/>
            <person name="Gonzalez J."/>
            <person name="Henrissat B."/>
            <person name="Kuo A."/>
            <person name="Liang C."/>
            <person name="Lipzen A."/>
            <person name="Lutzoni F."/>
            <person name="Magnuson J."/>
            <person name="Mondo S."/>
            <person name="Nolan M."/>
            <person name="Ohm R."/>
            <person name="Pangilinan J."/>
            <person name="Park H.-J."/>
            <person name="Ramirez L."/>
            <person name="Alfaro M."/>
            <person name="Sun H."/>
            <person name="Tritt A."/>
            <person name="Yoshinaga Y."/>
            <person name="Zwiers L.-H."/>
            <person name="Turgeon B."/>
            <person name="Goodwin S."/>
            <person name="Spatafora J."/>
            <person name="Crous P."/>
            <person name="Grigoriev I."/>
        </authorList>
    </citation>
    <scope>NUCLEOTIDE SEQUENCE</scope>
    <source>
        <strain evidence="1">CBS 121739</strain>
    </source>
</reference>
<keyword evidence="2" id="KW-1185">Reference proteome</keyword>
<protein>
    <submittedName>
        <fullName evidence="1">Uncharacterized protein</fullName>
    </submittedName>
</protein>
<sequence length="169" mass="19386">MRDRCGGSRFLDDSLCSLLQVTSLCIMQSGKLSGTVPFDATLRAFSFAYIEVSRSGYQSKRLTRLKIDWECPCRWRSSPAAFQDFDCMQELYAYTIILGRGMLDALFARRLCSKEISHTHSYYVLRLESITASFMELCMNGSGSDCTRLDSIETCVRVLILYERHWYSS</sequence>
<name>A0A6A6WI77_9PEZI</name>
<accession>A0A6A6WI77</accession>
<gene>
    <name evidence="1" type="ORF">EJ05DRAFT_260503</name>
</gene>
<dbReference type="RefSeq" id="XP_033603808.1">
    <property type="nucleotide sequence ID" value="XM_033740259.1"/>
</dbReference>
<dbReference type="Proteomes" id="UP000799437">
    <property type="component" value="Unassembled WGS sequence"/>
</dbReference>
<dbReference type="GeneID" id="54481313"/>
<dbReference type="EMBL" id="ML996567">
    <property type="protein sequence ID" value="KAF2761357.1"/>
    <property type="molecule type" value="Genomic_DNA"/>
</dbReference>
<organism evidence="1 2">
    <name type="scientific">Pseudovirgaria hyperparasitica</name>
    <dbReference type="NCBI Taxonomy" id="470096"/>
    <lineage>
        <taxon>Eukaryota</taxon>
        <taxon>Fungi</taxon>
        <taxon>Dikarya</taxon>
        <taxon>Ascomycota</taxon>
        <taxon>Pezizomycotina</taxon>
        <taxon>Dothideomycetes</taxon>
        <taxon>Dothideomycetes incertae sedis</taxon>
        <taxon>Acrospermales</taxon>
        <taxon>Acrospermaceae</taxon>
        <taxon>Pseudovirgaria</taxon>
    </lineage>
</organism>